<organism evidence="3 4">
    <name type="scientific">Nocardia carnea</name>
    <dbReference type="NCBI Taxonomy" id="37328"/>
    <lineage>
        <taxon>Bacteria</taxon>
        <taxon>Bacillati</taxon>
        <taxon>Actinomycetota</taxon>
        <taxon>Actinomycetes</taxon>
        <taxon>Mycobacteriales</taxon>
        <taxon>Nocardiaceae</taxon>
        <taxon>Nocardia</taxon>
    </lineage>
</organism>
<evidence type="ECO:0000256" key="1">
    <source>
        <dbReference type="SAM" id="MobiDB-lite"/>
    </source>
</evidence>
<feature type="region of interest" description="Disordered" evidence="1">
    <location>
        <begin position="1"/>
        <end position="34"/>
    </location>
</feature>
<dbReference type="EMBL" id="JBIRUQ010000008">
    <property type="protein sequence ID" value="MFI1464358.1"/>
    <property type="molecule type" value="Genomic_DNA"/>
</dbReference>
<sequence>MTYPPPPGQPAPEPYPGHGQEPYPGPGQQPQYWQESPKSKGLAIAALVCGILAAISFCTIVGGLLFGLLAVILGAIAGMKVRRGTGGGGVMAVVALILGVVAIVAAIVFGVFFWNFWEDSGGKEFTDCVSRAGSDQQQIAQCEDQFNQQLEDQFGVTMEPPVPAN</sequence>
<dbReference type="RefSeq" id="WP_033243752.1">
    <property type="nucleotide sequence ID" value="NZ_JBIRUQ010000008.1"/>
</dbReference>
<proteinExistence type="predicted"/>
<protein>
    <submittedName>
        <fullName evidence="3">DUF4190 domain-containing protein</fullName>
    </submittedName>
</protein>
<evidence type="ECO:0000313" key="4">
    <source>
        <dbReference type="Proteomes" id="UP001611263"/>
    </source>
</evidence>
<keyword evidence="4" id="KW-1185">Reference proteome</keyword>
<evidence type="ECO:0000313" key="3">
    <source>
        <dbReference type="EMBL" id="MFI1464358.1"/>
    </source>
</evidence>
<gene>
    <name evidence="3" type="ORF">ACH4WX_26845</name>
</gene>
<dbReference type="GeneID" id="93507895"/>
<accession>A0ABW7TTJ4</accession>
<feature type="transmembrane region" description="Helical" evidence="2">
    <location>
        <begin position="44"/>
        <end position="77"/>
    </location>
</feature>
<name>A0ABW7TTJ4_9NOCA</name>
<comment type="caution">
    <text evidence="3">The sequence shown here is derived from an EMBL/GenBank/DDBJ whole genome shotgun (WGS) entry which is preliminary data.</text>
</comment>
<reference evidence="3 4" key="1">
    <citation type="submission" date="2024-10" db="EMBL/GenBank/DDBJ databases">
        <title>The Natural Products Discovery Center: Release of the First 8490 Sequenced Strains for Exploring Actinobacteria Biosynthetic Diversity.</title>
        <authorList>
            <person name="Kalkreuter E."/>
            <person name="Kautsar S.A."/>
            <person name="Yang D."/>
            <person name="Bader C.D."/>
            <person name="Teijaro C.N."/>
            <person name="Fluegel L."/>
            <person name="Davis C.M."/>
            <person name="Simpson J.R."/>
            <person name="Lauterbach L."/>
            <person name="Steele A.D."/>
            <person name="Gui C."/>
            <person name="Meng S."/>
            <person name="Li G."/>
            <person name="Viehrig K."/>
            <person name="Ye F."/>
            <person name="Su P."/>
            <person name="Kiefer A.F."/>
            <person name="Nichols A."/>
            <person name="Cepeda A.J."/>
            <person name="Yan W."/>
            <person name="Fan B."/>
            <person name="Jiang Y."/>
            <person name="Adhikari A."/>
            <person name="Zheng C.-J."/>
            <person name="Schuster L."/>
            <person name="Cowan T.M."/>
            <person name="Smanski M.J."/>
            <person name="Chevrette M.G."/>
            <person name="De Carvalho L.P.S."/>
            <person name="Shen B."/>
        </authorList>
    </citation>
    <scope>NUCLEOTIDE SEQUENCE [LARGE SCALE GENOMIC DNA]</scope>
    <source>
        <strain evidence="3 4">NPDC020568</strain>
    </source>
</reference>
<keyword evidence="2" id="KW-0812">Transmembrane</keyword>
<feature type="compositionally biased region" description="Low complexity" evidence="1">
    <location>
        <begin position="16"/>
        <end position="34"/>
    </location>
</feature>
<dbReference type="Proteomes" id="UP001611263">
    <property type="component" value="Unassembled WGS sequence"/>
</dbReference>
<evidence type="ECO:0000256" key="2">
    <source>
        <dbReference type="SAM" id="Phobius"/>
    </source>
</evidence>
<feature type="compositionally biased region" description="Pro residues" evidence="1">
    <location>
        <begin position="1"/>
        <end position="15"/>
    </location>
</feature>
<feature type="transmembrane region" description="Helical" evidence="2">
    <location>
        <begin position="89"/>
        <end position="117"/>
    </location>
</feature>
<keyword evidence="2" id="KW-1133">Transmembrane helix</keyword>
<keyword evidence="2" id="KW-0472">Membrane</keyword>